<keyword evidence="3" id="KW-1185">Reference proteome</keyword>
<dbReference type="Proteomes" id="UP000269221">
    <property type="component" value="Unassembled WGS sequence"/>
</dbReference>
<name>A0A3M0K367_HIRRU</name>
<reference evidence="2 3" key="1">
    <citation type="submission" date="2018-07" db="EMBL/GenBank/DDBJ databases">
        <title>A high quality draft genome assembly of the barn swallow (H. rustica rustica).</title>
        <authorList>
            <person name="Formenti G."/>
            <person name="Chiara M."/>
            <person name="Poveda L."/>
            <person name="Francoijs K.-J."/>
            <person name="Bonisoli-Alquati A."/>
            <person name="Canova L."/>
            <person name="Gianfranceschi L."/>
            <person name="Horner D.S."/>
            <person name="Saino N."/>
        </authorList>
    </citation>
    <scope>NUCLEOTIDE SEQUENCE [LARGE SCALE GENOMIC DNA]</scope>
    <source>
        <strain evidence="2">Chelidonia</strain>
        <tissue evidence="2">Blood</tissue>
    </source>
</reference>
<evidence type="ECO:0000256" key="1">
    <source>
        <dbReference type="SAM" id="MobiDB-lite"/>
    </source>
</evidence>
<comment type="caution">
    <text evidence="2">The sequence shown here is derived from an EMBL/GenBank/DDBJ whole genome shotgun (WGS) entry which is preliminary data.</text>
</comment>
<proteinExistence type="predicted"/>
<evidence type="ECO:0000313" key="2">
    <source>
        <dbReference type="EMBL" id="RMC07488.1"/>
    </source>
</evidence>
<sequence length="99" mass="12595">MITRVLKLWRQAERVEFVQRREEKRERREEKRREEKKRREEREEKRREEKRREEREKRREEKRREGSRKTLEPLPVPKKVYKRAGEGLLSRITVELTIN</sequence>
<accession>A0A3M0K367</accession>
<protein>
    <submittedName>
        <fullName evidence="2">Uncharacterized protein</fullName>
    </submittedName>
</protein>
<feature type="compositionally biased region" description="Basic and acidic residues" evidence="1">
    <location>
        <begin position="19"/>
        <end position="71"/>
    </location>
</feature>
<dbReference type="AlphaFoldDB" id="A0A3M0K367"/>
<feature type="region of interest" description="Disordered" evidence="1">
    <location>
        <begin position="19"/>
        <end position="79"/>
    </location>
</feature>
<evidence type="ECO:0000313" key="3">
    <source>
        <dbReference type="Proteomes" id="UP000269221"/>
    </source>
</evidence>
<gene>
    <name evidence="2" type="ORF">DUI87_16962</name>
</gene>
<organism evidence="2 3">
    <name type="scientific">Hirundo rustica rustica</name>
    <dbReference type="NCBI Taxonomy" id="333673"/>
    <lineage>
        <taxon>Eukaryota</taxon>
        <taxon>Metazoa</taxon>
        <taxon>Chordata</taxon>
        <taxon>Craniata</taxon>
        <taxon>Vertebrata</taxon>
        <taxon>Euteleostomi</taxon>
        <taxon>Archelosauria</taxon>
        <taxon>Archosauria</taxon>
        <taxon>Dinosauria</taxon>
        <taxon>Saurischia</taxon>
        <taxon>Theropoda</taxon>
        <taxon>Coelurosauria</taxon>
        <taxon>Aves</taxon>
        <taxon>Neognathae</taxon>
        <taxon>Neoaves</taxon>
        <taxon>Telluraves</taxon>
        <taxon>Australaves</taxon>
        <taxon>Passeriformes</taxon>
        <taxon>Sylvioidea</taxon>
        <taxon>Hirundinidae</taxon>
        <taxon>Hirundo</taxon>
    </lineage>
</organism>
<dbReference type="EMBL" id="QRBI01000120">
    <property type="protein sequence ID" value="RMC07488.1"/>
    <property type="molecule type" value="Genomic_DNA"/>
</dbReference>